<dbReference type="PRINTS" id="PR00119">
    <property type="entry name" value="CATATPASE"/>
</dbReference>
<dbReference type="Pfam" id="PF00702">
    <property type="entry name" value="Hydrolase"/>
    <property type="match status" value="1"/>
</dbReference>
<feature type="transmembrane region" description="Helical" evidence="6">
    <location>
        <begin position="226"/>
        <end position="245"/>
    </location>
</feature>
<feature type="transmembrane region" description="Helical" evidence="6">
    <location>
        <begin position="621"/>
        <end position="640"/>
    </location>
</feature>
<dbReference type="InterPro" id="IPR023298">
    <property type="entry name" value="ATPase_P-typ_TM_dom_sf"/>
</dbReference>
<feature type="transmembrane region" description="Helical" evidence="6">
    <location>
        <begin position="728"/>
        <end position="745"/>
    </location>
</feature>
<dbReference type="SFLD" id="SFLDS00003">
    <property type="entry name" value="Haloacid_Dehalogenase"/>
    <property type="match status" value="1"/>
</dbReference>
<dbReference type="PROSITE" id="PS00154">
    <property type="entry name" value="ATPASE_E1_E2"/>
    <property type="match status" value="1"/>
</dbReference>
<evidence type="ECO:0000256" key="5">
    <source>
        <dbReference type="ARBA" id="ARBA00023136"/>
    </source>
</evidence>
<dbReference type="Gene3D" id="2.70.150.10">
    <property type="entry name" value="Calcium-transporting ATPase, cytoplasmic transduction domain A"/>
    <property type="match status" value="1"/>
</dbReference>
<dbReference type="SUPFAM" id="SSF81660">
    <property type="entry name" value="Metal cation-transporting ATPase, ATP-binding domain N"/>
    <property type="match status" value="1"/>
</dbReference>
<dbReference type="PRINTS" id="PR00120">
    <property type="entry name" value="HATPASE"/>
</dbReference>
<evidence type="ECO:0000313" key="9">
    <source>
        <dbReference type="Proteomes" id="UP001595823"/>
    </source>
</evidence>
<feature type="domain" description="P-type ATPase A" evidence="7">
    <location>
        <begin position="107"/>
        <end position="205"/>
    </location>
</feature>
<dbReference type="SUPFAM" id="SSF81653">
    <property type="entry name" value="Calcium ATPase, transduction domain A"/>
    <property type="match status" value="1"/>
</dbReference>
<comment type="caution">
    <text evidence="8">The sequence shown here is derived from an EMBL/GenBank/DDBJ whole genome shotgun (WGS) entry which is preliminary data.</text>
</comment>
<evidence type="ECO:0000256" key="2">
    <source>
        <dbReference type="ARBA" id="ARBA00022692"/>
    </source>
</evidence>
<dbReference type="InterPro" id="IPR036412">
    <property type="entry name" value="HAD-like_sf"/>
</dbReference>
<feature type="transmembrane region" description="Helical" evidence="6">
    <location>
        <begin position="40"/>
        <end position="66"/>
    </location>
</feature>
<dbReference type="InterPro" id="IPR001757">
    <property type="entry name" value="P_typ_ATPase"/>
</dbReference>
<dbReference type="Gene3D" id="3.40.1110.10">
    <property type="entry name" value="Calcium-transporting ATPase, cytoplasmic domain N"/>
    <property type="match status" value="1"/>
</dbReference>
<sequence>MTTPVLDSRLGLTSAEVEERRQAGLVNDAKRRTSRPLSAILRANLLTLFNTVIFVLAVIAISVAVYQDGWIGFKQGLFGFVIVVNAAIGTFQEVRAKRTLDKLSLVNQAKVTIVRDGQADEHAPVDIVKDDLIRLAPGDRILVDGPVVESSNLEVDESLLTGEADPVAKDLDDELKSGSFVVAGTGLFRAERVGNESFAAKLVEEASQFHLSHSDLRDGINRFIKIITWLIIPIALLLILGQALANGDSVLDNILSTVAGIVPMIPEGLVLLTSIAFAVGVIRLGRRQCLVQELPAIEGLARTDVLCLDKTGTLTEGGMDVQEIRPVERAEDDASLDGLSVTVVLSALAHADDSPNPTMRAVEEYLDAEGVADPGWRVIETMPFSSARKWSGVRFTDNGTWLLGAPDVLLDRDDPTALEADVLSAQGLRVLVLATAEEATTTGGARGVEARALVVLKQRLRSTAAETLAYFDEQGVAVKIISGDSPAAVGAVAAQLDVAGAGNTVDARTLPEDDPAELARVLEENTVFGRVSPHQKRSFVKALQSKGHTVAMTGDGVNDTLALKDSDLGIAMGSGSPAARSVAQIVLLDDEFATMPHVVAEGRRVLGNIERVSNLFLTKTIYSICLALFIAVGAVVAWAGDTDALPYPFFPIHVTIIGSLTIGIPAFFLALAPTFDRARPGFVTRVLRFAIPAGLIAALATFGAYVAVWWHGTGGTPSEVDGATPGQTTAAIVLFAVALTALALVSRPYRLWKGVLVLCCGGAFALTLFIPPLAEFFDLGLPGTYNTFIAAVAAGAGIAALIVWMVVRPKHHRTT</sequence>
<dbReference type="InterPro" id="IPR018303">
    <property type="entry name" value="ATPase_P-typ_P_site"/>
</dbReference>
<protein>
    <submittedName>
        <fullName evidence="8">HAD-IC family P-type ATPase</fullName>
    </submittedName>
</protein>
<feature type="transmembrane region" description="Helical" evidence="6">
    <location>
        <begin position="72"/>
        <end position="91"/>
    </location>
</feature>
<dbReference type="InterPro" id="IPR008250">
    <property type="entry name" value="ATPase_P-typ_transduc_dom_A_sf"/>
</dbReference>
<evidence type="ECO:0000256" key="3">
    <source>
        <dbReference type="ARBA" id="ARBA00022967"/>
    </source>
</evidence>
<feature type="transmembrane region" description="Helical" evidence="6">
    <location>
        <begin position="752"/>
        <end position="773"/>
    </location>
</feature>
<proteinExistence type="predicted"/>
<evidence type="ECO:0000259" key="7">
    <source>
        <dbReference type="Pfam" id="PF00122"/>
    </source>
</evidence>
<dbReference type="InterPro" id="IPR059000">
    <property type="entry name" value="ATPase_P-type_domA"/>
</dbReference>
<keyword evidence="3" id="KW-1278">Translocase</keyword>
<keyword evidence="9" id="KW-1185">Reference proteome</keyword>
<feature type="transmembrane region" description="Helical" evidence="6">
    <location>
        <begin position="785"/>
        <end position="807"/>
    </location>
</feature>
<keyword evidence="2 6" id="KW-0812">Transmembrane</keyword>
<gene>
    <name evidence="8" type="ORF">ACFPET_11610</name>
</gene>
<reference evidence="9" key="1">
    <citation type="journal article" date="2019" name="Int. J. Syst. Evol. Microbiol.">
        <title>The Global Catalogue of Microorganisms (GCM) 10K type strain sequencing project: providing services to taxonomists for standard genome sequencing and annotation.</title>
        <authorList>
            <consortium name="The Broad Institute Genomics Platform"/>
            <consortium name="The Broad Institute Genome Sequencing Center for Infectious Disease"/>
            <person name="Wu L."/>
            <person name="Ma J."/>
        </authorList>
    </citation>
    <scope>NUCLEOTIDE SEQUENCE [LARGE SCALE GENOMIC DNA]</scope>
    <source>
        <strain evidence="9">IBRC-M 10908</strain>
    </source>
</reference>
<evidence type="ECO:0000256" key="6">
    <source>
        <dbReference type="SAM" id="Phobius"/>
    </source>
</evidence>
<dbReference type="NCBIfam" id="TIGR01494">
    <property type="entry name" value="ATPase_P-type"/>
    <property type="match status" value="2"/>
</dbReference>
<dbReference type="Pfam" id="PF00122">
    <property type="entry name" value="E1-E2_ATPase"/>
    <property type="match status" value="1"/>
</dbReference>
<dbReference type="InterPro" id="IPR023214">
    <property type="entry name" value="HAD_sf"/>
</dbReference>
<keyword evidence="5 6" id="KW-0472">Membrane</keyword>
<evidence type="ECO:0000256" key="1">
    <source>
        <dbReference type="ARBA" id="ARBA00004651"/>
    </source>
</evidence>
<feature type="transmembrane region" description="Helical" evidence="6">
    <location>
        <begin position="652"/>
        <end position="674"/>
    </location>
</feature>
<accession>A0ABV8TYI4</accession>
<dbReference type="SFLD" id="SFLDG00002">
    <property type="entry name" value="C1.7:_P-type_atpase_like"/>
    <property type="match status" value="1"/>
</dbReference>
<name>A0ABV8TYI4_9ACTN</name>
<dbReference type="InterPro" id="IPR023299">
    <property type="entry name" value="ATPase_P-typ_cyto_dom_N"/>
</dbReference>
<comment type="subcellular location">
    <subcellularLocation>
        <location evidence="1">Cell membrane</location>
        <topology evidence="1">Multi-pass membrane protein</topology>
    </subcellularLocation>
</comment>
<dbReference type="PANTHER" id="PTHR42861">
    <property type="entry name" value="CALCIUM-TRANSPORTING ATPASE"/>
    <property type="match status" value="1"/>
</dbReference>
<evidence type="ECO:0000313" key="8">
    <source>
        <dbReference type="EMBL" id="MFC4335848.1"/>
    </source>
</evidence>
<dbReference type="RefSeq" id="WP_380621111.1">
    <property type="nucleotide sequence ID" value="NZ_JBHSDK010000015.1"/>
</dbReference>
<dbReference type="SUPFAM" id="SSF81665">
    <property type="entry name" value="Calcium ATPase, transmembrane domain M"/>
    <property type="match status" value="1"/>
</dbReference>
<dbReference type="SUPFAM" id="SSF56784">
    <property type="entry name" value="HAD-like"/>
    <property type="match status" value="1"/>
</dbReference>
<keyword evidence="4 6" id="KW-1133">Transmembrane helix</keyword>
<feature type="transmembrane region" description="Helical" evidence="6">
    <location>
        <begin position="257"/>
        <end position="282"/>
    </location>
</feature>
<organism evidence="8 9">
    <name type="scientific">Salininema proteolyticum</name>
    <dbReference type="NCBI Taxonomy" id="1607685"/>
    <lineage>
        <taxon>Bacteria</taxon>
        <taxon>Bacillati</taxon>
        <taxon>Actinomycetota</taxon>
        <taxon>Actinomycetes</taxon>
        <taxon>Glycomycetales</taxon>
        <taxon>Glycomycetaceae</taxon>
        <taxon>Salininema</taxon>
    </lineage>
</organism>
<dbReference type="InterPro" id="IPR044492">
    <property type="entry name" value="P_typ_ATPase_HD_dom"/>
</dbReference>
<dbReference type="Gene3D" id="3.40.50.1000">
    <property type="entry name" value="HAD superfamily/HAD-like"/>
    <property type="match status" value="1"/>
</dbReference>
<dbReference type="EMBL" id="JBHSDK010000015">
    <property type="protein sequence ID" value="MFC4335848.1"/>
    <property type="molecule type" value="Genomic_DNA"/>
</dbReference>
<evidence type="ECO:0000256" key="4">
    <source>
        <dbReference type="ARBA" id="ARBA00022989"/>
    </source>
</evidence>
<dbReference type="Gene3D" id="1.20.1110.10">
    <property type="entry name" value="Calcium-transporting ATPase, transmembrane domain"/>
    <property type="match status" value="1"/>
</dbReference>
<dbReference type="Proteomes" id="UP001595823">
    <property type="component" value="Unassembled WGS sequence"/>
</dbReference>
<dbReference type="SFLD" id="SFLDF00027">
    <property type="entry name" value="p-type_atpase"/>
    <property type="match status" value="1"/>
</dbReference>
<feature type="transmembrane region" description="Helical" evidence="6">
    <location>
        <begin position="686"/>
        <end position="708"/>
    </location>
</feature>